<organism evidence="1 2">
    <name type="scientific">Mikania micrantha</name>
    <name type="common">bitter vine</name>
    <dbReference type="NCBI Taxonomy" id="192012"/>
    <lineage>
        <taxon>Eukaryota</taxon>
        <taxon>Viridiplantae</taxon>
        <taxon>Streptophyta</taxon>
        <taxon>Embryophyta</taxon>
        <taxon>Tracheophyta</taxon>
        <taxon>Spermatophyta</taxon>
        <taxon>Magnoliopsida</taxon>
        <taxon>eudicotyledons</taxon>
        <taxon>Gunneridae</taxon>
        <taxon>Pentapetalae</taxon>
        <taxon>asterids</taxon>
        <taxon>campanulids</taxon>
        <taxon>Asterales</taxon>
        <taxon>Asteraceae</taxon>
        <taxon>Asteroideae</taxon>
        <taxon>Heliantheae alliance</taxon>
        <taxon>Eupatorieae</taxon>
        <taxon>Mikania</taxon>
    </lineage>
</organism>
<name>A0A5N6MB79_9ASTR</name>
<comment type="caution">
    <text evidence="1">The sequence shown here is derived from an EMBL/GenBank/DDBJ whole genome shotgun (WGS) entry which is preliminary data.</text>
</comment>
<gene>
    <name evidence="1" type="ORF">E3N88_33420</name>
</gene>
<sequence length="117" mass="13244">MSWWDIDFFFGQYSDVARVAETYQDETGVQSYEATNRPALPDLNEEVAGQTSYWQFDLNQEPCVDEDVNRECYGGEQSHPPQVAVKKEEADIMDISLMTTLFSDIHFCGGADGMGEK</sequence>
<proteinExistence type="predicted"/>
<dbReference type="Proteomes" id="UP000326396">
    <property type="component" value="Linkage Group LG6"/>
</dbReference>
<evidence type="ECO:0000313" key="2">
    <source>
        <dbReference type="Proteomes" id="UP000326396"/>
    </source>
</evidence>
<protein>
    <submittedName>
        <fullName evidence="1">Uncharacterized protein</fullName>
    </submittedName>
</protein>
<dbReference type="AlphaFoldDB" id="A0A5N6MB79"/>
<keyword evidence="2" id="KW-1185">Reference proteome</keyword>
<reference evidence="1 2" key="1">
    <citation type="submission" date="2019-05" db="EMBL/GenBank/DDBJ databases">
        <title>Mikania micrantha, genome provides insights into the molecular mechanism of rapid growth.</title>
        <authorList>
            <person name="Liu B."/>
        </authorList>
    </citation>
    <scope>NUCLEOTIDE SEQUENCE [LARGE SCALE GENOMIC DNA]</scope>
    <source>
        <strain evidence="1">NLD-2019</strain>
        <tissue evidence="1">Leaf</tissue>
    </source>
</reference>
<evidence type="ECO:0000313" key="1">
    <source>
        <dbReference type="EMBL" id="KAD3337899.1"/>
    </source>
</evidence>
<accession>A0A5N6MB79</accession>
<dbReference type="EMBL" id="SZYD01000016">
    <property type="protein sequence ID" value="KAD3337899.1"/>
    <property type="molecule type" value="Genomic_DNA"/>
</dbReference>